<reference evidence="2 4" key="1">
    <citation type="submission" date="2020-02" db="EMBL/GenBank/DDBJ databases">
        <authorList>
            <person name="Zheng R.K."/>
            <person name="Sun C.M."/>
        </authorList>
    </citation>
    <scope>NUCLEOTIDE SEQUENCE [LARGE SCALE GENOMIC DNA]</scope>
    <source>
        <strain evidence="2">Zrk23</strain>
        <strain evidence="4">zrk23</strain>
    </source>
</reference>
<dbReference type="KEGG" id="spzr:G5C33_09245"/>
<name>A0A6G6Y4B5_9SPHN</name>
<keyword evidence="4" id="KW-1185">Reference proteome</keyword>
<sequence length="77" mass="7561">MAKHSIEVNKEIAGVAAVAAAIGCAVADAEFGFFSNPLVTGLVAGVVGFGIAYSDAKAAGGVILISAFLFLISVFGG</sequence>
<keyword evidence="1" id="KW-1133">Transmembrane helix</keyword>
<dbReference type="Proteomes" id="UP000501568">
    <property type="component" value="Chromosome"/>
</dbReference>
<organism evidence="2 4">
    <name type="scientific">Stakelama tenebrarum</name>
    <dbReference type="NCBI Taxonomy" id="2711215"/>
    <lineage>
        <taxon>Bacteria</taxon>
        <taxon>Pseudomonadati</taxon>
        <taxon>Pseudomonadota</taxon>
        <taxon>Alphaproteobacteria</taxon>
        <taxon>Sphingomonadales</taxon>
        <taxon>Sphingomonadaceae</taxon>
        <taxon>Stakelama</taxon>
    </lineage>
</organism>
<dbReference type="RefSeq" id="WP_165326453.1">
    <property type="nucleotide sequence ID" value="NZ_CP049109.1"/>
</dbReference>
<keyword evidence="1" id="KW-0812">Transmembrane</keyword>
<accession>A0A6G6Y4B5</accession>
<dbReference type="EMBL" id="CP049109">
    <property type="protein sequence ID" value="QIG79943.1"/>
    <property type="molecule type" value="Genomic_DNA"/>
</dbReference>
<feature type="transmembrane region" description="Helical" evidence="1">
    <location>
        <begin position="37"/>
        <end position="53"/>
    </location>
</feature>
<evidence type="ECO:0000256" key="1">
    <source>
        <dbReference type="SAM" id="Phobius"/>
    </source>
</evidence>
<evidence type="ECO:0000313" key="3">
    <source>
        <dbReference type="EMBL" id="QIG79943.1"/>
    </source>
</evidence>
<dbReference type="PROSITE" id="PS51257">
    <property type="entry name" value="PROKAR_LIPOPROTEIN"/>
    <property type="match status" value="1"/>
</dbReference>
<dbReference type="AlphaFoldDB" id="A0A6G6Y4B5"/>
<protein>
    <submittedName>
        <fullName evidence="2">Uncharacterized protein</fullName>
    </submittedName>
</protein>
<dbReference type="KEGG" id="spzr:G5C33_06405"/>
<keyword evidence="1" id="KW-0472">Membrane</keyword>
<feature type="transmembrane region" description="Helical" evidence="1">
    <location>
        <begin position="58"/>
        <end position="76"/>
    </location>
</feature>
<dbReference type="EMBL" id="CP049109">
    <property type="protein sequence ID" value="QIG79453.1"/>
    <property type="molecule type" value="Genomic_DNA"/>
</dbReference>
<evidence type="ECO:0000313" key="2">
    <source>
        <dbReference type="EMBL" id="QIG79453.1"/>
    </source>
</evidence>
<evidence type="ECO:0000313" key="4">
    <source>
        <dbReference type="Proteomes" id="UP000501568"/>
    </source>
</evidence>
<gene>
    <name evidence="2" type="ORF">G5C33_06405</name>
    <name evidence="3" type="ORF">G5C33_09245</name>
</gene>
<proteinExistence type="predicted"/>